<dbReference type="AlphaFoldDB" id="A0AAV4N4V4"/>
<reference evidence="2 3" key="1">
    <citation type="submission" date="2021-06" db="EMBL/GenBank/DDBJ databases">
        <title>Caerostris darwini draft genome.</title>
        <authorList>
            <person name="Kono N."/>
            <person name="Arakawa K."/>
        </authorList>
    </citation>
    <scope>NUCLEOTIDE SEQUENCE [LARGE SCALE GENOMIC DNA]</scope>
</reference>
<organism evidence="2 3">
    <name type="scientific">Caerostris darwini</name>
    <dbReference type="NCBI Taxonomy" id="1538125"/>
    <lineage>
        <taxon>Eukaryota</taxon>
        <taxon>Metazoa</taxon>
        <taxon>Ecdysozoa</taxon>
        <taxon>Arthropoda</taxon>
        <taxon>Chelicerata</taxon>
        <taxon>Arachnida</taxon>
        <taxon>Araneae</taxon>
        <taxon>Araneomorphae</taxon>
        <taxon>Entelegynae</taxon>
        <taxon>Araneoidea</taxon>
        <taxon>Araneidae</taxon>
        <taxon>Caerostris</taxon>
    </lineage>
</organism>
<protein>
    <submittedName>
        <fullName evidence="2">Uncharacterized protein</fullName>
    </submittedName>
</protein>
<gene>
    <name evidence="2" type="ORF">CDAR_228411</name>
</gene>
<evidence type="ECO:0000313" key="2">
    <source>
        <dbReference type="EMBL" id="GIX79384.1"/>
    </source>
</evidence>
<keyword evidence="3" id="KW-1185">Reference proteome</keyword>
<accession>A0AAV4N4V4</accession>
<evidence type="ECO:0000256" key="1">
    <source>
        <dbReference type="SAM" id="MobiDB-lite"/>
    </source>
</evidence>
<feature type="region of interest" description="Disordered" evidence="1">
    <location>
        <begin position="1"/>
        <end position="23"/>
    </location>
</feature>
<evidence type="ECO:0000313" key="3">
    <source>
        <dbReference type="Proteomes" id="UP001054837"/>
    </source>
</evidence>
<comment type="caution">
    <text evidence="2">The sequence shown here is derived from an EMBL/GenBank/DDBJ whole genome shotgun (WGS) entry which is preliminary data.</text>
</comment>
<proteinExistence type="predicted"/>
<name>A0AAV4N4V4_9ARAC</name>
<dbReference type="EMBL" id="BPLQ01001176">
    <property type="protein sequence ID" value="GIX79384.1"/>
    <property type="molecule type" value="Genomic_DNA"/>
</dbReference>
<dbReference type="Proteomes" id="UP001054837">
    <property type="component" value="Unassembled WGS sequence"/>
</dbReference>
<sequence length="127" mass="14552">MRNRTGIPFPYDNNESSPLPNPKGCPKCIVRHPQNKERKKKVILWCFHRDGGAENPKAMLWNSGQAVNPDSSPSRFFFLPPPNSSCASRFHRNGKRWPTSSVSESKPPTLKLHLGKGQKLNFFYRKF</sequence>